<evidence type="ECO:0008006" key="2">
    <source>
        <dbReference type="Google" id="ProtNLM"/>
    </source>
</evidence>
<dbReference type="RefSeq" id="WP_014616785.1">
    <property type="nucleotide sequence ID" value="NZ_CDLZ01000001.1"/>
</dbReference>
<dbReference type="AlphaFoldDB" id="A0A5H2PYN8"/>
<protein>
    <recommendedName>
        <fullName evidence="2">DUF4365 domain-containing protein</fullName>
    </recommendedName>
</protein>
<organism evidence="1">
    <name type="scientific">Ralstonia solanacearum</name>
    <name type="common">Pseudomonas solanacearum</name>
    <dbReference type="NCBI Taxonomy" id="305"/>
    <lineage>
        <taxon>Bacteria</taxon>
        <taxon>Pseudomonadati</taxon>
        <taxon>Pseudomonadota</taxon>
        <taxon>Betaproteobacteria</taxon>
        <taxon>Burkholderiales</taxon>
        <taxon>Burkholderiaceae</taxon>
        <taxon>Ralstonia</taxon>
        <taxon>Ralstonia solanacearum species complex</taxon>
    </lineage>
</organism>
<accession>A0A5H2PYN8</accession>
<sequence>MNEANEYLSGNSEQHYMHSVLRERIVEHVFVGDALRRLWQRGVTEVELLRAEFDAGGYDLVMSYGSIVRHIQFKAIVVGGSRTSITANLNLMQKPSGCILWIVVTPALDVHSYLWFGSAPGQPLPDLREMKVAKHSKANAAGVKLERLNQRVVPRSAFTPLASLDAVLEQLFGPLP</sequence>
<evidence type="ECO:0000313" key="1">
    <source>
        <dbReference type="EMBL" id="AYB55892.1"/>
    </source>
</evidence>
<dbReference type="EMBL" id="CP026092">
    <property type="protein sequence ID" value="AYB55892.1"/>
    <property type="molecule type" value="Genomic_DNA"/>
</dbReference>
<name>A0A5H2PYN8_RALSL</name>
<reference evidence="1" key="1">
    <citation type="submission" date="2018-01" db="EMBL/GenBank/DDBJ databases">
        <title>Complete Genome Sequence of three strains from Ralstonia solanacearum ecotype Moko sequevar IIA-53 from Brazil.</title>
        <authorList>
            <person name="Silva J.R."/>
            <person name="Albuquerque G.M.R."/>
            <person name="Pais A.K.L."/>
            <person name="Silva A.M.F."/>
            <person name="Boiteux M.E.N.F."/>
            <person name="Souza E.B."/>
            <person name="Mariano R.L.R."/>
        </authorList>
    </citation>
    <scope>NUCLEOTIDE SEQUENCE [LARGE SCALE GENOMIC DNA]</scope>
    <source>
        <strain evidence="1">SFC</strain>
    </source>
</reference>
<gene>
    <name evidence="1" type="ORF">C2L97_07460</name>
</gene>
<proteinExistence type="predicted"/>